<reference evidence="1 2" key="1">
    <citation type="submission" date="2024-08" db="EMBL/GenBank/DDBJ databases">
        <title>Insights into the chromosomal genome structure of Flemingia macrophylla.</title>
        <authorList>
            <person name="Ding Y."/>
            <person name="Zhao Y."/>
            <person name="Bi W."/>
            <person name="Wu M."/>
            <person name="Zhao G."/>
            <person name="Gong Y."/>
            <person name="Li W."/>
            <person name="Zhang P."/>
        </authorList>
    </citation>
    <scope>NUCLEOTIDE SEQUENCE [LARGE SCALE GENOMIC DNA]</scope>
    <source>
        <strain evidence="1">DYQJB</strain>
        <tissue evidence="1">Leaf</tissue>
    </source>
</reference>
<comment type="caution">
    <text evidence="1">The sequence shown here is derived from an EMBL/GenBank/DDBJ whole genome shotgun (WGS) entry which is preliminary data.</text>
</comment>
<evidence type="ECO:0000313" key="2">
    <source>
        <dbReference type="Proteomes" id="UP001603857"/>
    </source>
</evidence>
<dbReference type="EMBL" id="JBGMDY010000003">
    <property type="protein sequence ID" value="KAL2340424.1"/>
    <property type="molecule type" value="Genomic_DNA"/>
</dbReference>
<evidence type="ECO:0000313" key="1">
    <source>
        <dbReference type="EMBL" id="KAL2340424.1"/>
    </source>
</evidence>
<keyword evidence="2" id="KW-1185">Reference proteome</keyword>
<sequence length="164" mass="18166">MASNFQQFNTRNDVIIIKGVHDVATDTSAETKNLERKLDALVNLVSQLAVNQKSASSPRVFGIRSSNDHHTNQTTTAGEAIHLIKKMASNSQQFGVRYDVIIIRGFHHVATDTSSEIRKLEGKLDALVNLVTQLTVNQKSTSNAIVFGINFSQDHHRNVCLSLR</sequence>
<dbReference type="AlphaFoldDB" id="A0ABD1MX88"/>
<proteinExistence type="predicted"/>
<protein>
    <submittedName>
        <fullName evidence="1">Uncharacterized protein</fullName>
    </submittedName>
</protein>
<name>A0ABD1MX88_9FABA</name>
<organism evidence="1 2">
    <name type="scientific">Flemingia macrophylla</name>
    <dbReference type="NCBI Taxonomy" id="520843"/>
    <lineage>
        <taxon>Eukaryota</taxon>
        <taxon>Viridiplantae</taxon>
        <taxon>Streptophyta</taxon>
        <taxon>Embryophyta</taxon>
        <taxon>Tracheophyta</taxon>
        <taxon>Spermatophyta</taxon>
        <taxon>Magnoliopsida</taxon>
        <taxon>eudicotyledons</taxon>
        <taxon>Gunneridae</taxon>
        <taxon>Pentapetalae</taxon>
        <taxon>rosids</taxon>
        <taxon>fabids</taxon>
        <taxon>Fabales</taxon>
        <taxon>Fabaceae</taxon>
        <taxon>Papilionoideae</taxon>
        <taxon>50 kb inversion clade</taxon>
        <taxon>NPAAA clade</taxon>
        <taxon>indigoferoid/millettioid clade</taxon>
        <taxon>Phaseoleae</taxon>
        <taxon>Flemingia</taxon>
    </lineage>
</organism>
<dbReference type="Proteomes" id="UP001603857">
    <property type="component" value="Unassembled WGS sequence"/>
</dbReference>
<gene>
    <name evidence="1" type="ORF">Fmac_008364</name>
</gene>
<accession>A0ABD1MX88</accession>